<protein>
    <submittedName>
        <fullName evidence="2">Glucose-1-dehydrogenase</fullName>
    </submittedName>
</protein>
<dbReference type="PRINTS" id="PR00080">
    <property type="entry name" value="SDRFAMILY"/>
</dbReference>
<dbReference type="InterPro" id="IPR002347">
    <property type="entry name" value="SDR_fam"/>
</dbReference>
<keyword evidence="3" id="KW-1185">Reference proteome</keyword>
<dbReference type="Proteomes" id="UP001156691">
    <property type="component" value="Unassembled WGS sequence"/>
</dbReference>
<proteinExistence type="inferred from homology"/>
<reference evidence="3" key="1">
    <citation type="journal article" date="2019" name="Int. J. Syst. Evol. Microbiol.">
        <title>The Global Catalogue of Microorganisms (GCM) 10K type strain sequencing project: providing services to taxonomists for standard genome sequencing and annotation.</title>
        <authorList>
            <consortium name="The Broad Institute Genomics Platform"/>
            <consortium name="The Broad Institute Genome Sequencing Center for Infectious Disease"/>
            <person name="Wu L."/>
            <person name="Ma J."/>
        </authorList>
    </citation>
    <scope>NUCLEOTIDE SEQUENCE [LARGE SCALE GENOMIC DNA]</scope>
    <source>
        <strain evidence="3">NBRC 112416</strain>
    </source>
</reference>
<dbReference type="InterPro" id="IPR036291">
    <property type="entry name" value="NAD(P)-bd_dom_sf"/>
</dbReference>
<evidence type="ECO:0000313" key="3">
    <source>
        <dbReference type="Proteomes" id="UP001156691"/>
    </source>
</evidence>
<gene>
    <name evidence="2" type="ORF">GCM10010862_34490</name>
</gene>
<dbReference type="EMBL" id="BSNS01000020">
    <property type="protein sequence ID" value="GLQ56190.1"/>
    <property type="molecule type" value="Genomic_DNA"/>
</dbReference>
<dbReference type="InterPro" id="IPR020904">
    <property type="entry name" value="Sc_DH/Rdtase_CS"/>
</dbReference>
<sequence length="261" mass="27276">MLALDLKGKRALVTGANSGIGEATALMLADAGADVVVNYLERAETAESVSAAIRAKGSRSFAVHADISDATQVSSMMARMAQEWGGIDILVNNAGIDGHSALGWEADVGAWRKVINVNLFGAFLCSREALRRMVAQRAGVIVNLSSVHEMITWGGFSAYTASKAAVSMLTKTLAQEAAPHGVRVIALAPGAVKTPINRNVWGDAAGLADLKRKIPMGRLAEPEEIARMVAVLASDFASYATGTTLFVDGGMTDFADFAHGG</sequence>
<dbReference type="PROSITE" id="PS00061">
    <property type="entry name" value="ADH_SHORT"/>
    <property type="match status" value="1"/>
</dbReference>
<dbReference type="PANTHER" id="PTHR42879:SF2">
    <property type="entry name" value="3-OXOACYL-[ACYL-CARRIER-PROTEIN] REDUCTASE FABG"/>
    <property type="match status" value="1"/>
</dbReference>
<dbReference type="Pfam" id="PF13561">
    <property type="entry name" value="adh_short_C2"/>
    <property type="match status" value="1"/>
</dbReference>
<accession>A0ABQ5W8B3</accession>
<comment type="caution">
    <text evidence="2">The sequence shown here is derived from an EMBL/GenBank/DDBJ whole genome shotgun (WGS) entry which is preliminary data.</text>
</comment>
<dbReference type="NCBIfam" id="NF005559">
    <property type="entry name" value="PRK07231.1"/>
    <property type="match status" value="1"/>
</dbReference>
<dbReference type="PANTHER" id="PTHR42879">
    <property type="entry name" value="3-OXOACYL-(ACYL-CARRIER-PROTEIN) REDUCTASE"/>
    <property type="match status" value="1"/>
</dbReference>
<dbReference type="InterPro" id="IPR050259">
    <property type="entry name" value="SDR"/>
</dbReference>
<comment type="similarity">
    <text evidence="1">Belongs to the short-chain dehydrogenases/reductases (SDR) family.</text>
</comment>
<dbReference type="SUPFAM" id="SSF51735">
    <property type="entry name" value="NAD(P)-binding Rossmann-fold domains"/>
    <property type="match status" value="1"/>
</dbReference>
<dbReference type="PRINTS" id="PR00081">
    <property type="entry name" value="GDHRDH"/>
</dbReference>
<evidence type="ECO:0000256" key="1">
    <source>
        <dbReference type="ARBA" id="ARBA00006484"/>
    </source>
</evidence>
<dbReference type="RefSeq" id="WP_284341612.1">
    <property type="nucleotide sequence ID" value="NZ_BSNS01000020.1"/>
</dbReference>
<dbReference type="Gene3D" id="3.40.50.720">
    <property type="entry name" value="NAD(P)-binding Rossmann-like Domain"/>
    <property type="match status" value="1"/>
</dbReference>
<name>A0ABQ5W8B3_9HYPH</name>
<evidence type="ECO:0000313" key="2">
    <source>
        <dbReference type="EMBL" id="GLQ56190.1"/>
    </source>
</evidence>
<organism evidence="2 3">
    <name type="scientific">Devosia nitrariae</name>
    <dbReference type="NCBI Taxonomy" id="2071872"/>
    <lineage>
        <taxon>Bacteria</taxon>
        <taxon>Pseudomonadati</taxon>
        <taxon>Pseudomonadota</taxon>
        <taxon>Alphaproteobacteria</taxon>
        <taxon>Hyphomicrobiales</taxon>
        <taxon>Devosiaceae</taxon>
        <taxon>Devosia</taxon>
    </lineage>
</organism>